<comment type="caution">
    <text evidence="1">The sequence shown here is derived from an EMBL/GenBank/DDBJ whole genome shotgun (WGS) entry which is preliminary data.</text>
</comment>
<organism evidence="1 2">
    <name type="scientific">Catharanthus roseus</name>
    <name type="common">Madagascar periwinkle</name>
    <name type="synonym">Vinca rosea</name>
    <dbReference type="NCBI Taxonomy" id="4058"/>
    <lineage>
        <taxon>Eukaryota</taxon>
        <taxon>Viridiplantae</taxon>
        <taxon>Streptophyta</taxon>
        <taxon>Embryophyta</taxon>
        <taxon>Tracheophyta</taxon>
        <taxon>Spermatophyta</taxon>
        <taxon>Magnoliopsida</taxon>
        <taxon>eudicotyledons</taxon>
        <taxon>Gunneridae</taxon>
        <taxon>Pentapetalae</taxon>
        <taxon>asterids</taxon>
        <taxon>lamiids</taxon>
        <taxon>Gentianales</taxon>
        <taxon>Apocynaceae</taxon>
        <taxon>Rauvolfioideae</taxon>
        <taxon>Vinceae</taxon>
        <taxon>Catharanthinae</taxon>
        <taxon>Catharanthus</taxon>
    </lineage>
</organism>
<evidence type="ECO:0000313" key="2">
    <source>
        <dbReference type="Proteomes" id="UP001060085"/>
    </source>
</evidence>
<accession>A0ACC0ARE3</accession>
<proteinExistence type="predicted"/>
<name>A0ACC0ARE3_CATRO</name>
<dbReference type="Proteomes" id="UP001060085">
    <property type="component" value="Linkage Group LG05"/>
</dbReference>
<dbReference type="EMBL" id="CM044705">
    <property type="protein sequence ID" value="KAI5662552.1"/>
    <property type="molecule type" value="Genomic_DNA"/>
</dbReference>
<protein>
    <submittedName>
        <fullName evidence="1">Uncharacterized protein</fullName>
    </submittedName>
</protein>
<keyword evidence="2" id="KW-1185">Reference proteome</keyword>
<sequence>MKHGRVDFLDKIWIVITREVEERNLTQPSKNIFKPKMLYNLFIKIFFNNHIKRARSCLRKQLFSTKFCSFLCLSWNAAGVYRNSCWKIFLDFFCKILLESTMQHKTKLNIERKSGGGRGFLGEKRRNRRTIEEKEIERRKNTNQEGEGECCRLLLAGIGEISSEF</sequence>
<gene>
    <name evidence="1" type="ORF">M9H77_21875</name>
</gene>
<reference evidence="2" key="1">
    <citation type="journal article" date="2023" name="Nat. Plants">
        <title>Single-cell RNA sequencing provides a high-resolution roadmap for understanding the multicellular compartmentation of specialized metabolism.</title>
        <authorList>
            <person name="Sun S."/>
            <person name="Shen X."/>
            <person name="Li Y."/>
            <person name="Li Y."/>
            <person name="Wang S."/>
            <person name="Li R."/>
            <person name="Zhang H."/>
            <person name="Shen G."/>
            <person name="Guo B."/>
            <person name="Wei J."/>
            <person name="Xu J."/>
            <person name="St-Pierre B."/>
            <person name="Chen S."/>
            <person name="Sun C."/>
        </authorList>
    </citation>
    <scope>NUCLEOTIDE SEQUENCE [LARGE SCALE GENOMIC DNA]</scope>
</reference>
<evidence type="ECO:0000313" key="1">
    <source>
        <dbReference type="EMBL" id="KAI5662552.1"/>
    </source>
</evidence>